<organism evidence="1 2">
    <name type="scientific">Pseudonocardia dioxanivorans (strain ATCC 55486 / DSM 44775 / JCM 13855 / CB1190)</name>
    <dbReference type="NCBI Taxonomy" id="675635"/>
    <lineage>
        <taxon>Bacteria</taxon>
        <taxon>Bacillati</taxon>
        <taxon>Actinomycetota</taxon>
        <taxon>Actinomycetes</taxon>
        <taxon>Pseudonocardiales</taxon>
        <taxon>Pseudonocardiaceae</taxon>
        <taxon>Pseudonocardia</taxon>
    </lineage>
</organism>
<dbReference type="AlphaFoldDB" id="F2L6L1"/>
<evidence type="ECO:0000313" key="2">
    <source>
        <dbReference type="Proteomes" id="UP000007809"/>
    </source>
</evidence>
<evidence type="ECO:0000313" key="1">
    <source>
        <dbReference type="EMBL" id="AEA28905.1"/>
    </source>
</evidence>
<protein>
    <submittedName>
        <fullName evidence="1">Uncharacterized protein</fullName>
    </submittedName>
</protein>
<sequence length="194" mass="21405">MCGRLSIEGTYLMTSPHKEHSGGDTAGGQLGPDPVQVAAAAASAALSEREAARQALPLDPGVAAWPQLRWEPAGTVDITQMWCFWCDEPMIWHVGEYAWHVVNPGEVFGDLDAPFTYLHAGCVPTLYSRERLTHARRALRQHHTRYQQAVTAAYGANQRREPDDDQHAEIDDRARNIAAAVGELLDLLDAEPRL</sequence>
<gene>
    <name evidence="1" type="ordered locus">Psed_6834</name>
</gene>
<dbReference type="EMBL" id="CP002594">
    <property type="protein sequence ID" value="AEA28905.1"/>
    <property type="molecule type" value="Genomic_DNA"/>
</dbReference>
<accession>F2L6L1</accession>
<reference evidence="1 2" key="1">
    <citation type="journal article" date="2011" name="J. Bacteriol.">
        <title>Genome sequence of the 1,4-dioxane-degrading Pseudonocardia dioxanivorans strain CB1190.</title>
        <authorList>
            <person name="Sales C.M."/>
            <person name="Mahendra S."/>
            <person name="Grostern A."/>
            <person name="Parales R.E."/>
            <person name="Goodwin L.A."/>
            <person name="Woyke T."/>
            <person name="Nolan M."/>
            <person name="Lapidus A."/>
            <person name="Chertkov O."/>
            <person name="Ovchinnikova G."/>
            <person name="Sczyrba A."/>
            <person name="Alvarez-Cohen L."/>
        </authorList>
    </citation>
    <scope>NUCLEOTIDE SEQUENCE [LARGE SCALE GENOMIC DNA]</scope>
    <source>
        <strain evidence="2">ATCC 55486 / DSM 44775 / JCM 13855 / CB1190</strain>
    </source>
</reference>
<keyword evidence="1" id="KW-0614">Plasmid</keyword>
<geneLocation type="plasmid" evidence="1 2">
    <name>pPSED01</name>
</geneLocation>
<name>F2L6L1_PSEUX</name>
<dbReference type="Proteomes" id="UP000007809">
    <property type="component" value="Plasmid pPSED01"/>
</dbReference>
<keyword evidence="2" id="KW-1185">Reference proteome</keyword>
<dbReference type="KEGG" id="pdx:Psed_6834"/>
<proteinExistence type="predicted"/>
<dbReference type="HOGENOM" id="CLU_1401450_0_0_11"/>